<dbReference type="AlphaFoldDB" id="A0AA41MYC6"/>
<evidence type="ECO:0000256" key="1">
    <source>
        <dbReference type="ARBA" id="ARBA00004123"/>
    </source>
</evidence>
<dbReference type="InterPro" id="IPR051306">
    <property type="entry name" value="Homeobox_regulator"/>
</dbReference>
<evidence type="ECO:0000256" key="7">
    <source>
        <dbReference type="SAM" id="MobiDB-lite"/>
    </source>
</evidence>
<dbReference type="Gene3D" id="1.10.10.60">
    <property type="entry name" value="Homeodomain-like"/>
    <property type="match status" value="1"/>
</dbReference>
<dbReference type="PROSITE" id="PS50071">
    <property type="entry name" value="HOMEOBOX_2"/>
    <property type="match status" value="1"/>
</dbReference>
<evidence type="ECO:0000256" key="2">
    <source>
        <dbReference type="ARBA" id="ARBA00023125"/>
    </source>
</evidence>
<reference evidence="9" key="1">
    <citation type="submission" date="2020-03" db="EMBL/GenBank/DDBJ databases">
        <title>Studies in the Genomics of Life Span.</title>
        <authorList>
            <person name="Glass D."/>
        </authorList>
    </citation>
    <scope>NUCLEOTIDE SEQUENCE</scope>
    <source>
        <strain evidence="9">SUZIE</strain>
        <tissue evidence="9">Muscle</tissue>
    </source>
</reference>
<dbReference type="GO" id="GO:0000977">
    <property type="term" value="F:RNA polymerase II transcription regulatory region sequence-specific DNA binding"/>
    <property type="evidence" value="ECO:0007669"/>
    <property type="project" value="TreeGrafter"/>
</dbReference>
<evidence type="ECO:0000313" key="10">
    <source>
        <dbReference type="Proteomes" id="UP001166674"/>
    </source>
</evidence>
<dbReference type="InterPro" id="IPR001356">
    <property type="entry name" value="HD"/>
</dbReference>
<comment type="caution">
    <text evidence="9">The sequence shown here is derived from an EMBL/GenBank/DDBJ whole genome shotgun (WGS) entry which is preliminary data.</text>
</comment>
<dbReference type="Pfam" id="PF00046">
    <property type="entry name" value="Homeodomain"/>
    <property type="match status" value="1"/>
</dbReference>
<evidence type="ECO:0000256" key="6">
    <source>
        <dbReference type="RuleBase" id="RU000682"/>
    </source>
</evidence>
<feature type="domain" description="Homeobox" evidence="8">
    <location>
        <begin position="13"/>
        <end position="69"/>
    </location>
</feature>
<dbReference type="PANTHER" id="PTHR46123">
    <property type="entry name" value="MIX-TYPE HOMEOBOX GENE 1-RELATED"/>
    <property type="match status" value="1"/>
</dbReference>
<accession>A0AA41MYC6</accession>
<dbReference type="SUPFAM" id="SSF46689">
    <property type="entry name" value="Homeodomain-like"/>
    <property type="match status" value="1"/>
</dbReference>
<comment type="subcellular location">
    <subcellularLocation>
        <location evidence="1 5 6">Nucleus</location>
    </subcellularLocation>
</comment>
<keyword evidence="2 5" id="KW-0238">DNA-binding</keyword>
<evidence type="ECO:0000259" key="8">
    <source>
        <dbReference type="PROSITE" id="PS50071"/>
    </source>
</evidence>
<dbReference type="GO" id="GO:0000981">
    <property type="term" value="F:DNA-binding transcription factor activity, RNA polymerase II-specific"/>
    <property type="evidence" value="ECO:0007669"/>
    <property type="project" value="TreeGrafter"/>
</dbReference>
<feature type="DNA-binding region" description="Homeobox" evidence="5">
    <location>
        <begin position="15"/>
        <end position="70"/>
    </location>
</feature>
<feature type="region of interest" description="Disordered" evidence="7">
    <location>
        <begin position="102"/>
        <end position="121"/>
    </location>
</feature>
<keyword evidence="10" id="KW-1185">Reference proteome</keyword>
<sequence>MAQDSSSNRPMPENYRCDHTEFTKEQLKTHINTFNQMTYPGYATKQRLALEVNAEESRIQIWFQNSRARYPFWKRGEHKEALESSQTLGKITFQNKFQVKSSNGAVPPTAPLSCTPSSRPSGTTLPWYPLRRTAC</sequence>
<feature type="compositionally biased region" description="Polar residues" evidence="7">
    <location>
        <begin position="112"/>
        <end position="121"/>
    </location>
</feature>
<dbReference type="InterPro" id="IPR009057">
    <property type="entry name" value="Homeodomain-like_sf"/>
</dbReference>
<keyword evidence="3 5" id="KW-0371">Homeobox</keyword>
<dbReference type="CDD" id="cd00086">
    <property type="entry name" value="homeodomain"/>
    <property type="match status" value="1"/>
</dbReference>
<evidence type="ECO:0000313" key="9">
    <source>
        <dbReference type="EMBL" id="MBZ3880316.1"/>
    </source>
</evidence>
<dbReference type="PANTHER" id="PTHR46123:SF4">
    <property type="entry name" value="MIX-TYPE HOMEOBOX GENE 1-RELATED"/>
    <property type="match status" value="1"/>
</dbReference>
<evidence type="ECO:0000256" key="4">
    <source>
        <dbReference type="ARBA" id="ARBA00023242"/>
    </source>
</evidence>
<protein>
    <submittedName>
        <fullName evidence="9">Double homeobox protein A</fullName>
    </submittedName>
</protein>
<dbReference type="SMART" id="SM00389">
    <property type="entry name" value="HOX"/>
    <property type="match status" value="1"/>
</dbReference>
<proteinExistence type="predicted"/>
<name>A0AA41MYC6_SCICA</name>
<dbReference type="EMBL" id="JAATJV010371822">
    <property type="protein sequence ID" value="MBZ3880316.1"/>
    <property type="molecule type" value="Genomic_DNA"/>
</dbReference>
<organism evidence="9 10">
    <name type="scientific">Sciurus carolinensis</name>
    <name type="common">Eastern gray squirrel</name>
    <dbReference type="NCBI Taxonomy" id="30640"/>
    <lineage>
        <taxon>Eukaryota</taxon>
        <taxon>Metazoa</taxon>
        <taxon>Chordata</taxon>
        <taxon>Craniata</taxon>
        <taxon>Vertebrata</taxon>
        <taxon>Euteleostomi</taxon>
        <taxon>Mammalia</taxon>
        <taxon>Eutheria</taxon>
        <taxon>Euarchontoglires</taxon>
        <taxon>Glires</taxon>
        <taxon>Rodentia</taxon>
        <taxon>Sciuromorpha</taxon>
        <taxon>Sciuridae</taxon>
        <taxon>Sciurinae</taxon>
        <taxon>Sciurini</taxon>
        <taxon>Sciurus</taxon>
    </lineage>
</organism>
<dbReference type="Proteomes" id="UP001166674">
    <property type="component" value="Unassembled WGS sequence"/>
</dbReference>
<evidence type="ECO:0000256" key="5">
    <source>
        <dbReference type="PROSITE-ProRule" id="PRU00108"/>
    </source>
</evidence>
<evidence type="ECO:0000256" key="3">
    <source>
        <dbReference type="ARBA" id="ARBA00023155"/>
    </source>
</evidence>
<gene>
    <name evidence="9" type="ORF">SUZIE_157340</name>
</gene>
<dbReference type="GO" id="GO:0005634">
    <property type="term" value="C:nucleus"/>
    <property type="evidence" value="ECO:0007669"/>
    <property type="project" value="UniProtKB-SubCell"/>
</dbReference>
<keyword evidence="4 5" id="KW-0539">Nucleus</keyword>